<dbReference type="RefSeq" id="WP_169626915.1">
    <property type="nucleotide sequence ID" value="NZ_JABBNT010000006.1"/>
</dbReference>
<accession>A0A7Y0E3L2</accession>
<dbReference type="Pfam" id="PF11306">
    <property type="entry name" value="DUF3108"/>
    <property type="match status" value="1"/>
</dbReference>
<evidence type="ECO:0000313" key="1">
    <source>
        <dbReference type="EMBL" id="NMM46518.1"/>
    </source>
</evidence>
<sequence>MLRYSDRHNPHYRRFALVFGLVGFFVAVSGEGAVAASSETSGPTYDLSLRYEAYYSGFHVASGTAFIQRAPESYTVKSSAEARGIFDWFTGWRGQARSEGAVDATGFFRPVRHNNSGVWRGTERSTDLGFRPDGTIRVQRTAPPEPDEVTPIPIGMIDGSVDPISVALSLSETLSTGGDCKGAFPIFDGSRRYDVAVEPEAAQFFKESSYSIFAGEAVGCRLSVDRIGGFRTDPSIKTEPEAGESEPDRVVWVGRPSPGFPPVPVRVEVQTKSGRILLHLTEARMGEETISLYDEGE</sequence>
<proteinExistence type="predicted"/>
<name>A0A7Y0E3L2_9PROT</name>
<evidence type="ECO:0000313" key="2">
    <source>
        <dbReference type="Proteomes" id="UP000539372"/>
    </source>
</evidence>
<gene>
    <name evidence="1" type="ORF">HH303_18655</name>
</gene>
<protein>
    <submittedName>
        <fullName evidence="1">DUF3108 domain-containing protein</fullName>
    </submittedName>
</protein>
<reference evidence="1 2" key="1">
    <citation type="submission" date="2020-04" db="EMBL/GenBank/DDBJ databases">
        <title>Rhodospirillaceae bacterium KN72 isolated from deep sea.</title>
        <authorList>
            <person name="Zhang D.-C."/>
        </authorList>
    </citation>
    <scope>NUCLEOTIDE SEQUENCE [LARGE SCALE GENOMIC DNA]</scope>
    <source>
        <strain evidence="1 2">KN72</strain>
    </source>
</reference>
<dbReference type="EMBL" id="JABBNT010000006">
    <property type="protein sequence ID" value="NMM46518.1"/>
    <property type="molecule type" value="Genomic_DNA"/>
</dbReference>
<dbReference type="InterPro" id="IPR021457">
    <property type="entry name" value="DUF3108"/>
</dbReference>
<dbReference type="Proteomes" id="UP000539372">
    <property type="component" value="Unassembled WGS sequence"/>
</dbReference>
<comment type="caution">
    <text evidence="1">The sequence shown here is derived from an EMBL/GenBank/DDBJ whole genome shotgun (WGS) entry which is preliminary data.</text>
</comment>
<organism evidence="1 2">
    <name type="scientific">Pacificispira spongiicola</name>
    <dbReference type="NCBI Taxonomy" id="2729598"/>
    <lineage>
        <taxon>Bacteria</taxon>
        <taxon>Pseudomonadati</taxon>
        <taxon>Pseudomonadota</taxon>
        <taxon>Alphaproteobacteria</taxon>
        <taxon>Rhodospirillales</taxon>
        <taxon>Rhodospirillaceae</taxon>
        <taxon>Pacificispira</taxon>
    </lineage>
</organism>
<keyword evidence="2" id="KW-1185">Reference proteome</keyword>
<dbReference type="AlphaFoldDB" id="A0A7Y0E3L2"/>